<evidence type="ECO:0000259" key="3">
    <source>
        <dbReference type="PROSITE" id="PS50835"/>
    </source>
</evidence>
<keyword evidence="2" id="KW-1133">Transmembrane helix</keyword>
<dbReference type="InterPro" id="IPR003598">
    <property type="entry name" value="Ig_sub2"/>
</dbReference>
<dbReference type="Proteomes" id="UP000261540">
    <property type="component" value="Unplaced"/>
</dbReference>
<feature type="domain" description="Ig-like" evidence="3">
    <location>
        <begin position="27"/>
        <end position="116"/>
    </location>
</feature>
<dbReference type="InterPro" id="IPR003599">
    <property type="entry name" value="Ig_sub"/>
</dbReference>
<keyword evidence="5" id="KW-1185">Reference proteome</keyword>
<dbReference type="AlphaFoldDB" id="A0A3B3QBP5"/>
<name>A0A3B3QBP5_9TELE</name>
<dbReference type="Pfam" id="PF07679">
    <property type="entry name" value="I-set"/>
    <property type="match status" value="4"/>
</dbReference>
<dbReference type="PANTHER" id="PTHR13817:SF166">
    <property type="entry name" value="NEURONAL IGCAM-RELATED"/>
    <property type="match status" value="1"/>
</dbReference>
<evidence type="ECO:0000256" key="2">
    <source>
        <dbReference type="SAM" id="Phobius"/>
    </source>
</evidence>
<feature type="domain" description="Ig-like" evidence="3">
    <location>
        <begin position="298"/>
        <end position="373"/>
    </location>
</feature>
<keyword evidence="2" id="KW-0812">Transmembrane</keyword>
<keyword evidence="2" id="KW-0472">Membrane</keyword>
<evidence type="ECO:0000313" key="4">
    <source>
        <dbReference type="Ensembl" id="ENSPKIP00000003583.1"/>
    </source>
</evidence>
<reference evidence="4" key="1">
    <citation type="submission" date="2025-08" db="UniProtKB">
        <authorList>
            <consortium name="Ensembl"/>
        </authorList>
    </citation>
    <scope>IDENTIFICATION</scope>
</reference>
<reference evidence="4" key="2">
    <citation type="submission" date="2025-09" db="UniProtKB">
        <authorList>
            <consortium name="Ensembl"/>
        </authorList>
    </citation>
    <scope>IDENTIFICATION</scope>
</reference>
<dbReference type="PANTHER" id="PTHR13817">
    <property type="entry name" value="TITIN"/>
    <property type="match status" value="1"/>
</dbReference>
<evidence type="ECO:0000256" key="1">
    <source>
        <dbReference type="ARBA" id="ARBA00022737"/>
    </source>
</evidence>
<dbReference type="GeneTree" id="ENSGT01110000267173"/>
<dbReference type="FunFam" id="2.60.40.10:FF:000022">
    <property type="entry name" value="Cardiac titin"/>
    <property type="match status" value="3"/>
</dbReference>
<evidence type="ECO:0000313" key="5">
    <source>
        <dbReference type="Proteomes" id="UP000261540"/>
    </source>
</evidence>
<feature type="domain" description="Ig-like" evidence="3">
    <location>
        <begin position="130"/>
        <end position="155"/>
    </location>
</feature>
<feature type="domain" description="Ig-like" evidence="3">
    <location>
        <begin position="205"/>
        <end position="294"/>
    </location>
</feature>
<dbReference type="InterPro" id="IPR007110">
    <property type="entry name" value="Ig-like_dom"/>
</dbReference>
<protein>
    <recommendedName>
        <fullName evidence="3">Ig-like domain-containing protein</fullName>
    </recommendedName>
</protein>
<dbReference type="Gene3D" id="2.60.40.10">
    <property type="entry name" value="Immunoglobulins"/>
    <property type="match status" value="4"/>
</dbReference>
<organism evidence="4 5">
    <name type="scientific">Paramormyrops kingsleyae</name>
    <dbReference type="NCBI Taxonomy" id="1676925"/>
    <lineage>
        <taxon>Eukaryota</taxon>
        <taxon>Metazoa</taxon>
        <taxon>Chordata</taxon>
        <taxon>Craniata</taxon>
        <taxon>Vertebrata</taxon>
        <taxon>Euteleostomi</taxon>
        <taxon>Actinopterygii</taxon>
        <taxon>Neopterygii</taxon>
        <taxon>Teleostei</taxon>
        <taxon>Osteoglossocephala</taxon>
        <taxon>Osteoglossomorpha</taxon>
        <taxon>Osteoglossiformes</taxon>
        <taxon>Mormyridae</taxon>
        <taxon>Paramormyrops</taxon>
    </lineage>
</organism>
<dbReference type="InterPro" id="IPR050964">
    <property type="entry name" value="Striated_Muscle_Regulatory"/>
</dbReference>
<accession>A0A3B3QBP5</accession>
<keyword evidence="1" id="KW-0677">Repeat</keyword>
<sequence>ADLHNRRLTLKSLMCETNAVLLYLEPPSFSKKIENTSAILGNSVRLQGTLKGSSPITVKWMRDSDILTDDDPNVIMTFENNVAVLAIKTVNINHSGKYICQAENDAGKQQCEATVSVQGLLIFLNFVTAGEPVSLECTLSGSPELKVKWFRDGKEVTVLSFFYLVSAFVAHISVSFVFFLYVFCLLQNVLAFCDYDFLIIFLEPPKFVMTPESAKLVTCGSAVILECRVIGSPTISIKWFKNEAEISSDDKYQMAFSNSVATLQIANCSVDNSGDYVCEASSEAGSDRCNSVITEIVKGSDVILEGIISGSSPFEFTWYRESKIVRNDKTHKISLHNDTVSLHILKCEVGDAGIYQCIVTNEVGRTSCDCQVSLKG</sequence>
<proteinExistence type="predicted"/>
<dbReference type="SMART" id="SM00409">
    <property type="entry name" value="IG"/>
    <property type="match status" value="3"/>
</dbReference>
<dbReference type="SUPFAM" id="SSF48726">
    <property type="entry name" value="Immunoglobulin"/>
    <property type="match status" value="4"/>
</dbReference>
<dbReference type="InterPro" id="IPR013098">
    <property type="entry name" value="Ig_I-set"/>
</dbReference>
<dbReference type="STRING" id="1676925.ENSPKIP00000003583"/>
<dbReference type="InterPro" id="IPR036179">
    <property type="entry name" value="Ig-like_dom_sf"/>
</dbReference>
<feature type="transmembrane region" description="Helical" evidence="2">
    <location>
        <begin position="156"/>
        <end position="183"/>
    </location>
</feature>
<dbReference type="PROSITE" id="PS50835">
    <property type="entry name" value="IG_LIKE"/>
    <property type="match status" value="4"/>
</dbReference>
<dbReference type="CDD" id="cd00096">
    <property type="entry name" value="Ig"/>
    <property type="match status" value="1"/>
</dbReference>
<dbReference type="InterPro" id="IPR013783">
    <property type="entry name" value="Ig-like_fold"/>
</dbReference>
<dbReference type="Ensembl" id="ENSPKIT00000027544.1">
    <property type="protein sequence ID" value="ENSPKIP00000003583.1"/>
    <property type="gene ID" value="ENSPKIG00000021016.1"/>
</dbReference>
<dbReference type="SMART" id="SM00408">
    <property type="entry name" value="IGc2"/>
    <property type="match status" value="3"/>
</dbReference>